<evidence type="ECO:0000256" key="12">
    <source>
        <dbReference type="ARBA" id="ARBA00023224"/>
    </source>
</evidence>
<dbReference type="Pfam" id="PF13853">
    <property type="entry name" value="7tm_4"/>
    <property type="match status" value="2"/>
</dbReference>
<evidence type="ECO:0000256" key="2">
    <source>
        <dbReference type="ARBA" id="ARBA00022475"/>
    </source>
</evidence>
<evidence type="ECO:0000256" key="10">
    <source>
        <dbReference type="ARBA" id="ARBA00023170"/>
    </source>
</evidence>
<evidence type="ECO:0000256" key="7">
    <source>
        <dbReference type="ARBA" id="ARBA00023040"/>
    </source>
</evidence>
<keyword evidence="17" id="KW-1185">Reference proteome</keyword>
<accession>A0A8T0B724</accession>
<keyword evidence="4 13" id="KW-0812">Transmembrane</keyword>
<feature type="domain" description="G-protein coupled receptors family 1 profile" evidence="15">
    <location>
        <begin position="312"/>
        <end position="562"/>
    </location>
</feature>
<feature type="transmembrane region" description="Helical" evidence="14">
    <location>
        <begin position="202"/>
        <end position="221"/>
    </location>
</feature>
<dbReference type="PANTHER" id="PTHR24242:SF359">
    <property type="entry name" value="ODORANT RECEPTOR-RELATED"/>
    <property type="match status" value="1"/>
</dbReference>
<keyword evidence="11" id="KW-0325">Glycoprotein</keyword>
<evidence type="ECO:0000256" key="14">
    <source>
        <dbReference type="SAM" id="Phobius"/>
    </source>
</evidence>
<reference evidence="16" key="1">
    <citation type="submission" date="2020-08" db="EMBL/GenBank/DDBJ databases">
        <title>Chromosome-level assembly of Southern catfish (Silurus meridionalis) provides insights into visual adaptation to the nocturnal and benthic lifestyles.</title>
        <authorList>
            <person name="Zhang Y."/>
            <person name="Wang D."/>
            <person name="Peng Z."/>
        </authorList>
    </citation>
    <scope>NUCLEOTIDE SEQUENCE</scope>
    <source>
        <strain evidence="16">SWU-2019-XX</strain>
        <tissue evidence="16">Muscle</tissue>
    </source>
</reference>
<dbReference type="Gene3D" id="1.20.1070.10">
    <property type="entry name" value="Rhodopsin 7-helix transmembrane proteins"/>
    <property type="match status" value="2"/>
</dbReference>
<feature type="transmembrane region" description="Helical" evidence="14">
    <location>
        <begin position="294"/>
        <end position="319"/>
    </location>
</feature>
<keyword evidence="2" id="KW-1003">Cell membrane</keyword>
<dbReference type="InterPro" id="IPR000276">
    <property type="entry name" value="GPCR_Rhodpsn"/>
</dbReference>
<keyword evidence="8 14" id="KW-0472">Membrane</keyword>
<feature type="non-terminal residue" evidence="16">
    <location>
        <position position="582"/>
    </location>
</feature>
<feature type="transmembrane region" description="Helical" evidence="14">
    <location>
        <begin position="26"/>
        <end position="47"/>
    </location>
</feature>
<evidence type="ECO:0000259" key="15">
    <source>
        <dbReference type="PROSITE" id="PS50262"/>
    </source>
</evidence>
<dbReference type="SUPFAM" id="SSF81321">
    <property type="entry name" value="Family A G protein-coupled receptor-like"/>
    <property type="match status" value="2"/>
</dbReference>
<evidence type="ECO:0000256" key="9">
    <source>
        <dbReference type="ARBA" id="ARBA00023157"/>
    </source>
</evidence>
<dbReference type="GO" id="GO:0005886">
    <property type="term" value="C:plasma membrane"/>
    <property type="evidence" value="ECO:0007669"/>
    <property type="project" value="UniProtKB-SubCell"/>
</dbReference>
<dbReference type="FunFam" id="1.20.1070.10:FF:000024">
    <property type="entry name" value="Olfactory receptor"/>
    <property type="match status" value="2"/>
</dbReference>
<dbReference type="GO" id="GO:0004984">
    <property type="term" value="F:olfactory receptor activity"/>
    <property type="evidence" value="ECO:0007669"/>
    <property type="project" value="InterPro"/>
</dbReference>
<feature type="transmembrane region" description="Helical" evidence="14">
    <location>
        <begin position="98"/>
        <end position="116"/>
    </location>
</feature>
<dbReference type="PRINTS" id="PR00245">
    <property type="entry name" value="OLFACTORYR"/>
</dbReference>
<evidence type="ECO:0000313" key="16">
    <source>
        <dbReference type="EMBL" id="KAF7700312.1"/>
    </source>
</evidence>
<evidence type="ECO:0000256" key="13">
    <source>
        <dbReference type="RuleBase" id="RU000688"/>
    </source>
</evidence>
<protein>
    <recommendedName>
        <fullName evidence="15">G-protein coupled receptors family 1 profile domain-containing protein</fullName>
    </recommendedName>
</protein>
<evidence type="ECO:0000256" key="11">
    <source>
        <dbReference type="ARBA" id="ARBA00023180"/>
    </source>
</evidence>
<feature type="transmembrane region" description="Helical" evidence="14">
    <location>
        <begin position="515"/>
        <end position="538"/>
    </location>
</feature>
<keyword evidence="3" id="KW-0716">Sensory transduction</keyword>
<feature type="non-terminal residue" evidence="16">
    <location>
        <position position="1"/>
    </location>
</feature>
<sequence length="582" mass="65889">TSNIPDIVLQGFTGIPDVYNGLVGTFFFFIYLMLASGNIFILVFVACEKSLQKPTYIIFCNLALSDLGFGTTTLPRIMARYWMSQKIMSFNACLTQMFFVHYFGACSSFLMALMALDRFVAICNPLRYPVLIKNSTIAILCSVLWIGNLVQLCVIVLLTLSVPYCGPNIINRCYCDFSSITNLACADITVIKTISTSIAMTVLWGPLFYIIFSYVAIIISVMKISNKEGRYKTFLTCTPQLLIICLYYLPRSFVYVAFVIGFHFETNLRVALVMITSNIPDFVLQGFTGIPVEYYGLVGTFFFLIYLMLASGNIFILVFVACEKSLQKPTYIIFCNLALSDLGFGTTTLPRIIAKYWTSEIMSFNACFTQMYFVHYFGTCTSFFMAVMALDRFVAICNPLRYPVLITHSTIMILCSVLWIGALFLLGAITAHALSVPYCGQNVIRHCYCDYISISNLACADVTTIKTTSTSIAMTVLWGPLFYIIFSYVAIIISVMKISNKEGRYKTFLTCTPQLFIITLYYLPRSFVYLAFVIGYRFETNLNIALIMVYSIFPAIINPLIYCFRTKEIKDTLMRKIKQRQV</sequence>
<dbReference type="PANTHER" id="PTHR24242">
    <property type="entry name" value="G-PROTEIN COUPLED RECEPTOR"/>
    <property type="match status" value="1"/>
</dbReference>
<organism evidence="16 17">
    <name type="scientific">Silurus meridionalis</name>
    <name type="common">Southern catfish</name>
    <name type="synonym">Silurus soldatovi meridionalis</name>
    <dbReference type="NCBI Taxonomy" id="175797"/>
    <lineage>
        <taxon>Eukaryota</taxon>
        <taxon>Metazoa</taxon>
        <taxon>Chordata</taxon>
        <taxon>Craniata</taxon>
        <taxon>Vertebrata</taxon>
        <taxon>Euteleostomi</taxon>
        <taxon>Actinopterygii</taxon>
        <taxon>Neopterygii</taxon>
        <taxon>Teleostei</taxon>
        <taxon>Ostariophysi</taxon>
        <taxon>Siluriformes</taxon>
        <taxon>Siluridae</taxon>
        <taxon>Silurus</taxon>
    </lineage>
</organism>
<dbReference type="EMBL" id="JABFDY010000012">
    <property type="protein sequence ID" value="KAF7700312.1"/>
    <property type="molecule type" value="Genomic_DNA"/>
</dbReference>
<dbReference type="PRINTS" id="PR00237">
    <property type="entry name" value="GPCRRHODOPSN"/>
</dbReference>
<feature type="transmembrane region" description="Helical" evidence="14">
    <location>
        <begin position="137"/>
        <end position="158"/>
    </location>
</feature>
<feature type="transmembrane region" description="Helical" evidence="14">
    <location>
        <begin position="544"/>
        <end position="564"/>
    </location>
</feature>
<feature type="domain" description="G-protein coupled receptors family 1 profile" evidence="15">
    <location>
        <begin position="37"/>
        <end position="256"/>
    </location>
</feature>
<evidence type="ECO:0000313" key="17">
    <source>
        <dbReference type="Proteomes" id="UP000606274"/>
    </source>
</evidence>
<dbReference type="PROSITE" id="PS50262">
    <property type="entry name" value="G_PROTEIN_RECEP_F1_2"/>
    <property type="match status" value="2"/>
</dbReference>
<keyword evidence="7 13" id="KW-0297">G-protein coupled receptor</keyword>
<dbReference type="InterPro" id="IPR050939">
    <property type="entry name" value="Olfactory_GPCR1"/>
</dbReference>
<feature type="transmembrane region" description="Helical" evidence="14">
    <location>
        <begin position="411"/>
        <end position="434"/>
    </location>
</feature>
<keyword evidence="12 13" id="KW-0807">Transducer</keyword>
<proteinExistence type="inferred from homology"/>
<feature type="transmembrane region" description="Helical" evidence="14">
    <location>
        <begin position="56"/>
        <end position="78"/>
    </location>
</feature>
<feature type="transmembrane region" description="Helical" evidence="14">
    <location>
        <begin position="331"/>
        <end position="353"/>
    </location>
</feature>
<gene>
    <name evidence="16" type="ORF">HF521_003270</name>
</gene>
<dbReference type="GO" id="GO:0004930">
    <property type="term" value="F:G protein-coupled receptor activity"/>
    <property type="evidence" value="ECO:0007669"/>
    <property type="project" value="UniProtKB-KW"/>
</dbReference>
<evidence type="ECO:0000256" key="3">
    <source>
        <dbReference type="ARBA" id="ARBA00022606"/>
    </source>
</evidence>
<feature type="transmembrane region" description="Helical" evidence="14">
    <location>
        <begin position="241"/>
        <end position="264"/>
    </location>
</feature>
<keyword evidence="10 13" id="KW-0675">Receptor</keyword>
<comment type="similarity">
    <text evidence="13">Belongs to the G-protein coupled receptor 1 family.</text>
</comment>
<evidence type="ECO:0000256" key="1">
    <source>
        <dbReference type="ARBA" id="ARBA00004651"/>
    </source>
</evidence>
<feature type="transmembrane region" description="Helical" evidence="14">
    <location>
        <begin position="373"/>
        <end position="390"/>
    </location>
</feature>
<evidence type="ECO:0000256" key="5">
    <source>
        <dbReference type="ARBA" id="ARBA00022725"/>
    </source>
</evidence>
<dbReference type="PROSITE" id="PS00237">
    <property type="entry name" value="G_PROTEIN_RECEP_F1_1"/>
    <property type="match status" value="2"/>
</dbReference>
<feature type="transmembrane region" description="Helical" evidence="14">
    <location>
        <begin position="476"/>
        <end position="495"/>
    </location>
</feature>
<dbReference type="InterPro" id="IPR000725">
    <property type="entry name" value="Olfact_rcpt"/>
</dbReference>
<comment type="caution">
    <text evidence="16">The sequence shown here is derived from an EMBL/GenBank/DDBJ whole genome shotgun (WGS) entry which is preliminary data.</text>
</comment>
<dbReference type="InterPro" id="IPR017452">
    <property type="entry name" value="GPCR_Rhodpsn_7TM"/>
</dbReference>
<keyword evidence="6 14" id="KW-1133">Transmembrane helix</keyword>
<name>A0A8T0B724_SILME</name>
<keyword evidence="9" id="KW-1015">Disulfide bond</keyword>
<evidence type="ECO:0000256" key="8">
    <source>
        <dbReference type="ARBA" id="ARBA00023136"/>
    </source>
</evidence>
<evidence type="ECO:0000256" key="6">
    <source>
        <dbReference type="ARBA" id="ARBA00022989"/>
    </source>
</evidence>
<dbReference type="AlphaFoldDB" id="A0A8T0B724"/>
<comment type="subcellular location">
    <subcellularLocation>
        <location evidence="1">Cell membrane</location>
        <topology evidence="1">Multi-pass membrane protein</topology>
    </subcellularLocation>
</comment>
<keyword evidence="5" id="KW-0552">Olfaction</keyword>
<dbReference type="Proteomes" id="UP000606274">
    <property type="component" value="Unassembled WGS sequence"/>
</dbReference>
<evidence type="ECO:0000256" key="4">
    <source>
        <dbReference type="ARBA" id="ARBA00022692"/>
    </source>
</evidence>